<dbReference type="EMBL" id="JAAMPI010000047">
    <property type="protein sequence ID" value="KAF4636839.1"/>
    <property type="molecule type" value="Genomic_DNA"/>
</dbReference>
<keyword evidence="3" id="KW-1185">Reference proteome</keyword>
<proteinExistence type="predicted"/>
<evidence type="ECO:0000313" key="3">
    <source>
        <dbReference type="Proteomes" id="UP000566819"/>
    </source>
</evidence>
<accession>A0A8H4WAH1</accession>
<reference evidence="2 3" key="1">
    <citation type="submission" date="2020-03" db="EMBL/GenBank/DDBJ databases">
        <title>Draft Genome Sequence of Cudoniella acicularis.</title>
        <authorList>
            <person name="Buettner E."/>
            <person name="Kellner H."/>
        </authorList>
    </citation>
    <scope>NUCLEOTIDE SEQUENCE [LARGE SCALE GENOMIC DNA]</scope>
    <source>
        <strain evidence="2 3">DSM 108380</strain>
    </source>
</reference>
<dbReference type="Proteomes" id="UP000566819">
    <property type="component" value="Unassembled WGS sequence"/>
</dbReference>
<feature type="compositionally biased region" description="Polar residues" evidence="1">
    <location>
        <begin position="114"/>
        <end position="144"/>
    </location>
</feature>
<comment type="caution">
    <text evidence="2">The sequence shown here is derived from an EMBL/GenBank/DDBJ whole genome shotgun (WGS) entry which is preliminary data.</text>
</comment>
<evidence type="ECO:0000256" key="1">
    <source>
        <dbReference type="SAM" id="MobiDB-lite"/>
    </source>
</evidence>
<gene>
    <name evidence="2" type="ORF">G7Y89_g1254</name>
</gene>
<organism evidence="2 3">
    <name type="scientific">Cudoniella acicularis</name>
    <dbReference type="NCBI Taxonomy" id="354080"/>
    <lineage>
        <taxon>Eukaryota</taxon>
        <taxon>Fungi</taxon>
        <taxon>Dikarya</taxon>
        <taxon>Ascomycota</taxon>
        <taxon>Pezizomycotina</taxon>
        <taxon>Leotiomycetes</taxon>
        <taxon>Helotiales</taxon>
        <taxon>Tricladiaceae</taxon>
        <taxon>Cudoniella</taxon>
    </lineage>
</organism>
<sequence length="168" mass="19223">MLQWRQQIIFSETLIEDVARHLARASKEASASQEHKQHINAREKTFLTLKRSSYDLNPRVATSEKKLGSWRFKTYLREVGRLPVLKCVISGKNLKRKRPTSDNTREDSEEQTSNKKGATTERSTATKPFTTTDNLPPSGSTNTLEEPKEEGVAFNLFPELPFDIREMV</sequence>
<name>A0A8H4WAH1_9HELO</name>
<dbReference type="AlphaFoldDB" id="A0A8H4WAH1"/>
<feature type="region of interest" description="Disordered" evidence="1">
    <location>
        <begin position="93"/>
        <end position="150"/>
    </location>
</feature>
<evidence type="ECO:0000313" key="2">
    <source>
        <dbReference type="EMBL" id="KAF4636839.1"/>
    </source>
</evidence>
<protein>
    <submittedName>
        <fullName evidence="2">Uncharacterized protein</fullName>
    </submittedName>
</protein>